<dbReference type="PANTHER" id="PTHR11017">
    <property type="entry name" value="LEUCINE-RICH REPEAT-CONTAINING PROTEIN"/>
    <property type="match status" value="1"/>
</dbReference>
<dbReference type="Pfam" id="PF23282">
    <property type="entry name" value="WHD_ROQ1"/>
    <property type="match status" value="1"/>
</dbReference>
<dbReference type="Proteomes" id="UP000289340">
    <property type="component" value="Chromosome 12"/>
</dbReference>
<dbReference type="Pfam" id="PF00931">
    <property type="entry name" value="NB-ARC"/>
    <property type="match status" value="1"/>
</dbReference>
<dbReference type="SMART" id="SM00255">
    <property type="entry name" value="TIR"/>
    <property type="match status" value="1"/>
</dbReference>
<dbReference type="SUPFAM" id="SSF52540">
    <property type="entry name" value="P-loop containing nucleoside triphosphate hydrolases"/>
    <property type="match status" value="1"/>
</dbReference>
<dbReference type="SUPFAM" id="SSF52058">
    <property type="entry name" value="L domain-like"/>
    <property type="match status" value="1"/>
</dbReference>
<keyword evidence="3" id="KW-0611">Plant defense</keyword>
<keyword evidence="8" id="KW-1185">Reference proteome</keyword>
<evidence type="ECO:0000256" key="3">
    <source>
        <dbReference type="ARBA" id="ARBA00022821"/>
    </source>
</evidence>
<proteinExistence type="predicted"/>
<dbReference type="PRINTS" id="PR00364">
    <property type="entry name" value="DISEASERSIST"/>
</dbReference>
<keyword evidence="1" id="KW-0433">Leucine-rich repeat</keyword>
<keyword evidence="4" id="KW-0472">Membrane</keyword>
<dbReference type="InterPro" id="IPR032675">
    <property type="entry name" value="LRR_dom_sf"/>
</dbReference>
<feature type="domain" description="TIR" evidence="5">
    <location>
        <begin position="14"/>
        <end position="181"/>
    </location>
</feature>
<evidence type="ECO:0000256" key="2">
    <source>
        <dbReference type="ARBA" id="ARBA00022737"/>
    </source>
</evidence>
<dbReference type="EMBL" id="QZWG01000012">
    <property type="protein sequence ID" value="RZB77406.1"/>
    <property type="molecule type" value="Genomic_DNA"/>
</dbReference>
<evidence type="ECO:0000313" key="8">
    <source>
        <dbReference type="Proteomes" id="UP000289340"/>
    </source>
</evidence>
<dbReference type="Gramene" id="XM_028338678.1">
    <property type="protein sequence ID" value="XP_028194479.1"/>
    <property type="gene ID" value="LOC114379880"/>
</dbReference>
<dbReference type="InterPro" id="IPR044974">
    <property type="entry name" value="Disease_R_plants"/>
</dbReference>
<accession>A0A445HUP4</accession>
<dbReference type="Pfam" id="PF01582">
    <property type="entry name" value="TIR"/>
    <property type="match status" value="1"/>
</dbReference>
<dbReference type="GO" id="GO:0043531">
    <property type="term" value="F:ADP binding"/>
    <property type="evidence" value="ECO:0007669"/>
    <property type="project" value="InterPro"/>
</dbReference>
<dbReference type="SMR" id="A0A445HUP4"/>
<dbReference type="InterPro" id="IPR035897">
    <property type="entry name" value="Toll_tir_struct_dom_sf"/>
</dbReference>
<organism evidence="6 8">
    <name type="scientific">Glycine soja</name>
    <name type="common">Wild soybean</name>
    <dbReference type="NCBI Taxonomy" id="3848"/>
    <lineage>
        <taxon>Eukaryota</taxon>
        <taxon>Viridiplantae</taxon>
        <taxon>Streptophyta</taxon>
        <taxon>Embryophyta</taxon>
        <taxon>Tracheophyta</taxon>
        <taxon>Spermatophyta</taxon>
        <taxon>Magnoliopsida</taxon>
        <taxon>eudicotyledons</taxon>
        <taxon>Gunneridae</taxon>
        <taxon>Pentapetalae</taxon>
        <taxon>rosids</taxon>
        <taxon>fabids</taxon>
        <taxon>Fabales</taxon>
        <taxon>Fabaceae</taxon>
        <taxon>Papilionoideae</taxon>
        <taxon>50 kb inversion clade</taxon>
        <taxon>NPAAA clade</taxon>
        <taxon>indigoferoid/millettioid clade</taxon>
        <taxon>Phaseoleae</taxon>
        <taxon>Glycine</taxon>
        <taxon>Glycine subgen. Soja</taxon>
    </lineage>
</organism>
<dbReference type="InterPro" id="IPR042197">
    <property type="entry name" value="Apaf_helical"/>
</dbReference>
<evidence type="ECO:0000256" key="1">
    <source>
        <dbReference type="ARBA" id="ARBA00022614"/>
    </source>
</evidence>
<dbReference type="InterPro" id="IPR058546">
    <property type="entry name" value="RPS4B/Roq1-like_LRR"/>
</dbReference>
<dbReference type="PANTHER" id="PTHR11017:SF252">
    <property type="entry name" value="RESISTANCE PROTEIN (TIR-NBS-LRR CLASS), PUTATIVE-RELATED"/>
    <property type="match status" value="1"/>
</dbReference>
<dbReference type="Gene3D" id="3.40.50.10140">
    <property type="entry name" value="Toll/interleukin-1 receptor homology (TIR) domain"/>
    <property type="match status" value="1"/>
</dbReference>
<dbReference type="InterPro" id="IPR058192">
    <property type="entry name" value="WHD_ROQ1-like"/>
</dbReference>
<keyword evidence="4" id="KW-0812">Transmembrane</keyword>
<evidence type="ECO:0000259" key="5">
    <source>
        <dbReference type="PROSITE" id="PS50104"/>
    </source>
</evidence>
<dbReference type="InterPro" id="IPR002182">
    <property type="entry name" value="NB-ARC"/>
</dbReference>
<keyword evidence="4" id="KW-1133">Transmembrane helix</keyword>
<dbReference type="Gene3D" id="1.10.8.430">
    <property type="entry name" value="Helical domain of apoptotic protease-activating factors"/>
    <property type="match status" value="1"/>
</dbReference>
<dbReference type="InterPro" id="IPR000157">
    <property type="entry name" value="TIR_dom"/>
</dbReference>
<gene>
    <name evidence="6" type="ORF">D0Y65_035345</name>
</gene>
<dbReference type="GO" id="GO:0007165">
    <property type="term" value="P:signal transduction"/>
    <property type="evidence" value="ECO:0007669"/>
    <property type="project" value="InterPro"/>
</dbReference>
<keyword evidence="2" id="KW-0677">Repeat</keyword>
<dbReference type="InterPro" id="IPR027417">
    <property type="entry name" value="P-loop_NTPase"/>
</dbReference>
<dbReference type="EMBL" id="QZWG01000012">
    <property type="protein sequence ID" value="RZB77407.1"/>
    <property type="molecule type" value="Genomic_DNA"/>
</dbReference>
<dbReference type="SUPFAM" id="SSF52200">
    <property type="entry name" value="Toll/Interleukin receptor TIR domain"/>
    <property type="match status" value="1"/>
</dbReference>
<dbReference type="Gene3D" id="3.40.50.300">
    <property type="entry name" value="P-loop containing nucleotide triphosphate hydrolases"/>
    <property type="match status" value="1"/>
</dbReference>
<comment type="caution">
    <text evidence="6">The sequence shown here is derived from an EMBL/GenBank/DDBJ whole genome shotgun (WGS) entry which is preliminary data.</text>
</comment>
<evidence type="ECO:0000313" key="6">
    <source>
        <dbReference type="EMBL" id="RZB77406.1"/>
    </source>
</evidence>
<evidence type="ECO:0000256" key="4">
    <source>
        <dbReference type="SAM" id="Phobius"/>
    </source>
</evidence>
<protein>
    <submittedName>
        <fullName evidence="6">TMV resistance protein N isoform A</fullName>
    </submittedName>
    <submittedName>
        <fullName evidence="7">TMV resistance protein N isoform B</fullName>
    </submittedName>
</protein>
<evidence type="ECO:0000313" key="7">
    <source>
        <dbReference type="EMBL" id="RZB77407.1"/>
    </source>
</evidence>
<dbReference type="Gene3D" id="3.80.10.10">
    <property type="entry name" value="Ribonuclease Inhibitor"/>
    <property type="match status" value="2"/>
</dbReference>
<reference evidence="6 8" key="1">
    <citation type="submission" date="2018-09" db="EMBL/GenBank/DDBJ databases">
        <title>A high-quality reference genome of wild soybean provides a powerful tool to mine soybean genomes.</title>
        <authorList>
            <person name="Xie M."/>
            <person name="Chung C.Y.L."/>
            <person name="Li M.-W."/>
            <person name="Wong F.-L."/>
            <person name="Chan T.-F."/>
            <person name="Lam H.-M."/>
        </authorList>
    </citation>
    <scope>NUCLEOTIDE SEQUENCE [LARGE SCALE GENOMIC DNA]</scope>
    <source>
        <strain evidence="8">cv. W05</strain>
        <tissue evidence="6">Hypocotyl of etiolated seedlings</tissue>
    </source>
</reference>
<feature type="transmembrane region" description="Helical" evidence="4">
    <location>
        <begin position="1426"/>
        <end position="1447"/>
    </location>
</feature>
<name>A0A445HUP4_GLYSO</name>
<dbReference type="PROSITE" id="PS50104">
    <property type="entry name" value="TIR"/>
    <property type="match status" value="1"/>
</dbReference>
<dbReference type="Pfam" id="PF23286">
    <property type="entry name" value="LRR_13"/>
    <property type="match status" value="1"/>
</dbReference>
<dbReference type="GO" id="GO:0006952">
    <property type="term" value="P:defense response"/>
    <property type="evidence" value="ECO:0007669"/>
    <property type="project" value="InterPro"/>
</dbReference>
<sequence length="1481" mass="169583">MANLNHGATFRDDFFYDVFLSFRGGTRYGFTNRLYNALRQKGIYTFRDTEELRIGADIRPALLKAIENSRMSMVVLCEDYASSTWCLDELAKIIQCYHANKPKQVLLIFYKVQPSDVWDQKNSYAKAMADHENRFAKQPEKVKNWRKALSQLRHLTREYCKDDGYEAELIKKIVKDTSAKLPPIPLPIKHVVGLDSRFLDVKSMIHIESHDTVLILEIYGAGGIGKTTFALDIYNNIRHEFEAASFLANVREKSNKSTEGLEDLQKTLLSEMGEETEIIGASEIKRRLGHKKVLLVLDDVDSTKQLESLVGGGDWFGSRSRIIITTRDTTLLDEHVIDDVVIETYEMKALNYGDSLELFCWHAFNMSKPAENFEGVSNDAVRYAKGHPLALKVIGSNLKGGSLKDWEMELEKYKMIPNAKIQEVLEISYHSLDVLDQKIFLDIACFFKGERRGYVERILKACDFCPSIGVFTAKCLITIDEDGCLDMHDLIQDMGREIVRKESSINAGDRSRLWSHEEVLRVLIENSGSNRIEGIMLDPPSHEKVDDRIDTAFEKMENLRILIIRNTTFSTAPSYLPNTLRLLEWKGYPSKSFPPDFYPTKIVDFKLNHSSLMLEKSFKKYEGLTFINLSQCQSITRIPDVSGAINLKVLTLDKCRKLKGFDKSIGFMRNLVYVSALRCNMLKSFVPSMSLPSLEVLSFSFCSRLEHFPDVMEEMDRPLKIQLVNTAIKEFPMSIGKLTGLEYLDISGCKKLNISRKLFLLPKLETLLVDGCSHIGQSFKRFKERHSMANGCPNLRTLHLSETNLSNEELYAILKGFPRLEALKVSYNDFHSLPECIKDSKQLKSLDVSYCKNLSSIPELPPSIQKVNARYCGRLTSEASNSLWSKVNEEKERIQFVMAETDIPDWFEFDCVGGSDSPTPLMLARNKFPIIAVAFALGKAKSGYSETELSRTLGLHVFVGDGYPKRELSYTAAVHLYIGGKEICRKEYHYCCVGEEHVLLCDLMVLFSDQEWEGLDAHFTGDDEWRVIQVQCESDLPLSQWGVFVYKQKTNTDDILFTNTRHNCLLTNLVQKETPWKSEQRRRHFFNNFNLREIYGDRLTLYGESLDQCQLFSSNMVFRHILADIIKGKLVSACDYGASLMQAHDESSGDVKHTMKIYKERLDDTQATYGLMELGLEAREELSWAEGEDRLVVEFAIILEEEDGNRRYWGTLKLKAGEAGFDEMERKELQFLCLRRAFMSYTSAQKESMLVVLLKREEASTSGQGEEEGEWQEYDPILEELMSEIAEDATRLSKSYGKLKASIVPVTSDNLVSDKYSLEGIFLNAIVKLEDGKWGPTKIQLGYAVIRMLICGQCPPGLFGTKVKKMSYGILREELHDDWRWNLLGCLINLIPSFNYFILKFIVPLSLDYFVALIHVKSVHWLQNHLGLTIGFLVYTITLNLVTWFLGTRFLWRCNDRFSFLLNQLVARCRRYFTLLLSSIM</sequence>